<proteinExistence type="inferred from homology"/>
<comment type="caution">
    <text evidence="3">The sequence shown here is derived from an EMBL/GenBank/DDBJ whole genome shotgun (WGS) entry which is preliminary data.</text>
</comment>
<dbReference type="PANTHER" id="PTHR33279">
    <property type="entry name" value="SULFUR CARRIER PROTEIN YEDF-RELATED"/>
    <property type="match status" value="1"/>
</dbReference>
<evidence type="ECO:0000256" key="1">
    <source>
        <dbReference type="ARBA" id="ARBA00008984"/>
    </source>
</evidence>
<gene>
    <name evidence="3" type="ORF">HND93_01630</name>
</gene>
<evidence type="ECO:0000313" key="3">
    <source>
        <dbReference type="EMBL" id="NYZ18397.1"/>
    </source>
</evidence>
<keyword evidence="4" id="KW-1185">Reference proteome</keyword>
<feature type="domain" description="UPF0033" evidence="2">
    <location>
        <begin position="6"/>
        <end position="30"/>
    </location>
</feature>
<dbReference type="Proteomes" id="UP000584642">
    <property type="component" value="Unassembled WGS sequence"/>
</dbReference>
<organism evidence="3 4">
    <name type="scientific">Azospirillum oleiclasticum</name>
    <dbReference type="NCBI Taxonomy" id="2735135"/>
    <lineage>
        <taxon>Bacteria</taxon>
        <taxon>Pseudomonadati</taxon>
        <taxon>Pseudomonadota</taxon>
        <taxon>Alphaproteobacteria</taxon>
        <taxon>Rhodospirillales</taxon>
        <taxon>Azospirillaceae</taxon>
        <taxon>Azospirillum</taxon>
    </lineage>
</organism>
<dbReference type="InterPro" id="IPR001455">
    <property type="entry name" value="TusA-like"/>
</dbReference>
<dbReference type="RefSeq" id="WP_180280144.1">
    <property type="nucleotide sequence ID" value="NZ_JABFDB010000001.1"/>
</dbReference>
<dbReference type="Pfam" id="PF01206">
    <property type="entry name" value="TusA"/>
    <property type="match status" value="1"/>
</dbReference>
<dbReference type="PROSITE" id="PS01148">
    <property type="entry name" value="UPF0033"/>
    <property type="match status" value="1"/>
</dbReference>
<dbReference type="SUPFAM" id="SSF64307">
    <property type="entry name" value="SirA-like"/>
    <property type="match status" value="1"/>
</dbReference>
<reference evidence="3 4" key="1">
    <citation type="submission" date="2020-05" db="EMBL/GenBank/DDBJ databases">
        <title>Azospirillum oleiclasticum sp. nov, a nitrogen-fixing and heavy crude oil-emulsifying bacterium isolated from the crude oil of Yumen Oilfield.</title>
        <authorList>
            <person name="Wu D."/>
            <person name="Cai M."/>
            <person name="Zhang X."/>
        </authorList>
    </citation>
    <scope>NUCLEOTIDE SEQUENCE [LARGE SCALE GENOMIC DNA]</scope>
    <source>
        <strain evidence="3 4">ROY-1-1-2</strain>
    </source>
</reference>
<protein>
    <submittedName>
        <fullName evidence="3">Sulfurtransferase TusA family protein</fullName>
    </submittedName>
</protein>
<dbReference type="InterPro" id="IPR036868">
    <property type="entry name" value="TusA-like_sf"/>
</dbReference>
<name>A0ABX2T527_9PROT</name>
<dbReference type="PANTHER" id="PTHR33279:SF6">
    <property type="entry name" value="SULFUR CARRIER PROTEIN YEDF-RELATED"/>
    <property type="match status" value="1"/>
</dbReference>
<evidence type="ECO:0000259" key="2">
    <source>
        <dbReference type="PROSITE" id="PS01148"/>
    </source>
</evidence>
<dbReference type="Gene3D" id="3.30.110.40">
    <property type="entry name" value="TusA-like domain"/>
    <property type="match status" value="1"/>
</dbReference>
<comment type="similarity">
    <text evidence="1">Belongs to the sulfur carrier protein TusA family.</text>
</comment>
<sequence length="75" mass="8146">MARHQLDAKGLRCPLPVLRAQKILKGLAPGDVLEVQATDPGAPKDFTTFCTATGNRLLSNTEDAGVFRIDIEKRV</sequence>
<accession>A0ABX2T527</accession>
<evidence type="ECO:0000313" key="4">
    <source>
        <dbReference type="Proteomes" id="UP000584642"/>
    </source>
</evidence>
<dbReference type="EMBL" id="JABFDB010000001">
    <property type="protein sequence ID" value="NYZ18397.1"/>
    <property type="molecule type" value="Genomic_DNA"/>
</dbReference>
<dbReference type="CDD" id="cd00291">
    <property type="entry name" value="SirA_YedF_YeeD"/>
    <property type="match status" value="1"/>
</dbReference>